<dbReference type="Gene3D" id="3.30.830.10">
    <property type="entry name" value="Metalloenzyme, LuxS/M16 peptidase-like"/>
    <property type="match status" value="2"/>
</dbReference>
<dbReference type="EC" id="3.4.24.55" evidence="3"/>
<proteinExistence type="predicted"/>
<feature type="domain" description="Peptidase M16 middle/third" evidence="2">
    <location>
        <begin position="2"/>
        <end position="121"/>
    </location>
</feature>
<dbReference type="Pfam" id="PF16187">
    <property type="entry name" value="Peptidase_M16_M"/>
    <property type="match status" value="1"/>
</dbReference>
<sequence>MLRNPQAMDSARRQVMFALNDYLAGIALDQLSNQAAVGGISFSTGANNGLMVNANGYTQHLPALFSDLLQGYFSYTPTEEQLEQAKSWYAQMMDSAEKGKAYDQAIMPIQMVSQVPYFQREVRRALLPSITLKEVLDYRANLKTRGRPELMVIGNMTADAATTPGPPDPAAAGRRRQRMVPQ</sequence>
<reference evidence="3 4" key="1">
    <citation type="submission" date="2018-12" db="EMBL/GenBank/DDBJ databases">
        <authorList>
            <consortium name="Pathogen Informatics"/>
        </authorList>
    </citation>
    <scope>NUCLEOTIDE SEQUENCE [LARGE SCALE GENOMIC DNA]</scope>
    <source>
        <strain evidence="3 4">NCTC13635</strain>
    </source>
</reference>
<dbReference type="AlphaFoldDB" id="A0A3S4H782"/>
<dbReference type="GO" id="GO:0006508">
    <property type="term" value="P:proteolysis"/>
    <property type="evidence" value="ECO:0007669"/>
    <property type="project" value="UniProtKB-KW"/>
</dbReference>
<keyword evidence="3" id="KW-0645">Protease</keyword>
<evidence type="ECO:0000313" key="3">
    <source>
        <dbReference type="EMBL" id="VEB02011.1"/>
    </source>
</evidence>
<evidence type="ECO:0000313" key="4">
    <source>
        <dbReference type="Proteomes" id="UP000282433"/>
    </source>
</evidence>
<dbReference type="InterPro" id="IPR011249">
    <property type="entry name" value="Metalloenz_LuxS/M16"/>
</dbReference>
<gene>
    <name evidence="3" type="primary">ptrA_3</name>
    <name evidence="3" type="ORF">NCTC13635_02526</name>
</gene>
<keyword evidence="3" id="KW-0378">Hydrolase</keyword>
<dbReference type="InterPro" id="IPR032632">
    <property type="entry name" value="Peptidase_M16_M"/>
</dbReference>
<evidence type="ECO:0000256" key="1">
    <source>
        <dbReference type="SAM" id="MobiDB-lite"/>
    </source>
</evidence>
<organism evidence="3 4">
    <name type="scientific">Klebsiella pneumoniae</name>
    <dbReference type="NCBI Taxonomy" id="573"/>
    <lineage>
        <taxon>Bacteria</taxon>
        <taxon>Pseudomonadati</taxon>
        <taxon>Pseudomonadota</taxon>
        <taxon>Gammaproteobacteria</taxon>
        <taxon>Enterobacterales</taxon>
        <taxon>Enterobacteriaceae</taxon>
        <taxon>Klebsiella/Raoultella group</taxon>
        <taxon>Klebsiella</taxon>
        <taxon>Klebsiella pneumoniae complex</taxon>
    </lineage>
</organism>
<dbReference type="SUPFAM" id="SSF63411">
    <property type="entry name" value="LuxS/MPP-like metallohydrolase"/>
    <property type="match status" value="1"/>
</dbReference>
<evidence type="ECO:0000259" key="2">
    <source>
        <dbReference type="Pfam" id="PF16187"/>
    </source>
</evidence>
<dbReference type="Proteomes" id="UP000282433">
    <property type="component" value="Chromosome"/>
</dbReference>
<dbReference type="GO" id="GO:0004222">
    <property type="term" value="F:metalloendopeptidase activity"/>
    <property type="evidence" value="ECO:0007669"/>
    <property type="project" value="UniProtKB-EC"/>
</dbReference>
<name>A0A3S4H782_KLEPN</name>
<accession>A0A3S4H782</accession>
<dbReference type="GO" id="GO:0046872">
    <property type="term" value="F:metal ion binding"/>
    <property type="evidence" value="ECO:0007669"/>
    <property type="project" value="InterPro"/>
</dbReference>
<protein>
    <submittedName>
        <fullName evidence="3">Protease III</fullName>
        <ecNumber evidence="3">3.4.24.55</ecNumber>
    </submittedName>
</protein>
<feature type="region of interest" description="Disordered" evidence="1">
    <location>
        <begin position="158"/>
        <end position="182"/>
    </location>
</feature>
<feature type="compositionally biased region" description="Basic residues" evidence="1">
    <location>
        <begin position="173"/>
        <end position="182"/>
    </location>
</feature>
<dbReference type="EMBL" id="LR134162">
    <property type="protein sequence ID" value="VEB02011.1"/>
    <property type="molecule type" value="Genomic_DNA"/>
</dbReference>